<gene>
    <name evidence="2" type="ORF">LF1_29710</name>
</gene>
<protein>
    <submittedName>
        <fullName evidence="2">Uncharacterized protein</fullName>
    </submittedName>
</protein>
<evidence type="ECO:0000313" key="2">
    <source>
        <dbReference type="EMBL" id="KAA1260431.1"/>
    </source>
</evidence>
<proteinExistence type="predicted"/>
<comment type="caution">
    <text evidence="2">The sequence shown here is derived from an EMBL/GenBank/DDBJ whole genome shotgun (WGS) entry which is preliminary data.</text>
</comment>
<name>A0A5B1CJG8_9BACT</name>
<accession>A0A5B1CJG8</accession>
<dbReference type="EMBL" id="VRLW01000001">
    <property type="protein sequence ID" value="KAA1260431.1"/>
    <property type="molecule type" value="Genomic_DNA"/>
</dbReference>
<dbReference type="Proteomes" id="UP000322699">
    <property type="component" value="Unassembled WGS sequence"/>
</dbReference>
<feature type="region of interest" description="Disordered" evidence="1">
    <location>
        <begin position="52"/>
        <end position="88"/>
    </location>
</feature>
<organism evidence="2 3">
    <name type="scientific">Rubripirellula obstinata</name>
    <dbReference type="NCBI Taxonomy" id="406547"/>
    <lineage>
        <taxon>Bacteria</taxon>
        <taxon>Pseudomonadati</taxon>
        <taxon>Planctomycetota</taxon>
        <taxon>Planctomycetia</taxon>
        <taxon>Pirellulales</taxon>
        <taxon>Pirellulaceae</taxon>
        <taxon>Rubripirellula</taxon>
    </lineage>
</organism>
<feature type="compositionally biased region" description="Basic and acidic residues" evidence="1">
    <location>
        <begin position="65"/>
        <end position="74"/>
    </location>
</feature>
<evidence type="ECO:0000313" key="3">
    <source>
        <dbReference type="Proteomes" id="UP000322699"/>
    </source>
</evidence>
<sequence length="88" mass="9686">MDGQVWVLKRSSFQRRPEQAASAQFRQLHVGMPDCRNCAEAACSGLPHCLSSQTSGAGQGGENESIDHDSKPSVDQDEVNEWMDKFGF</sequence>
<evidence type="ECO:0000256" key="1">
    <source>
        <dbReference type="SAM" id="MobiDB-lite"/>
    </source>
</evidence>
<dbReference type="AlphaFoldDB" id="A0A5B1CJG8"/>
<keyword evidence="3" id="KW-1185">Reference proteome</keyword>
<reference evidence="2 3" key="1">
    <citation type="submission" date="2019-08" db="EMBL/GenBank/DDBJ databases">
        <title>Deep-cultivation of Planctomycetes and their phenomic and genomic characterization uncovers novel biology.</title>
        <authorList>
            <person name="Wiegand S."/>
            <person name="Jogler M."/>
            <person name="Boedeker C."/>
            <person name="Pinto D."/>
            <person name="Vollmers J."/>
            <person name="Rivas-Marin E."/>
            <person name="Kohn T."/>
            <person name="Peeters S.H."/>
            <person name="Heuer A."/>
            <person name="Rast P."/>
            <person name="Oberbeckmann S."/>
            <person name="Bunk B."/>
            <person name="Jeske O."/>
            <person name="Meyerdierks A."/>
            <person name="Storesund J.E."/>
            <person name="Kallscheuer N."/>
            <person name="Luecker S."/>
            <person name="Lage O.M."/>
            <person name="Pohl T."/>
            <person name="Merkel B.J."/>
            <person name="Hornburger P."/>
            <person name="Mueller R.-W."/>
            <person name="Bruemmer F."/>
            <person name="Labrenz M."/>
            <person name="Spormann A.M."/>
            <person name="Op Den Camp H."/>
            <person name="Overmann J."/>
            <person name="Amann R."/>
            <person name="Jetten M.S.M."/>
            <person name="Mascher T."/>
            <person name="Medema M.H."/>
            <person name="Devos D.P."/>
            <person name="Kaster A.-K."/>
            <person name="Ovreas L."/>
            <person name="Rohde M."/>
            <person name="Galperin M.Y."/>
            <person name="Jogler C."/>
        </authorList>
    </citation>
    <scope>NUCLEOTIDE SEQUENCE [LARGE SCALE GENOMIC DNA]</scope>
    <source>
        <strain evidence="2 3">LF1</strain>
    </source>
</reference>